<evidence type="ECO:0000256" key="19">
    <source>
        <dbReference type="SAM" id="Phobius"/>
    </source>
</evidence>
<dbReference type="Pfam" id="PF00041">
    <property type="entry name" value="fn3"/>
    <property type="match status" value="4"/>
</dbReference>
<evidence type="ECO:0000259" key="21">
    <source>
        <dbReference type="PROSITE" id="PS50853"/>
    </source>
</evidence>
<sequence>MKKSRKGGVLAQSGVACAFILNFFVNLQRAHGTLQFPTDYKMDGLEKPPIITDQSPETLIVYSSDDVNVKCEAMGNPKPEFRWTKDGHFFDISAEPRLQMSSDSGTFSMITSGNGVGGIKHYQGKYRCYAANTLGTAISTEITLIAESPPKWQKEVIVPVEEEEGESVVLPCNPPNSTAPPIIHWMGENLRHINENERVTQSRDGNLYFSNVVESDSRDDYICHAQFIGARTIVQKEAIQLKVNPTNSVRNRKPHFLVPKGEKSSYLALRGHTLELECIVEGLPTPTMQWVWKDGEMSKERMIQEKYNKQLSIKNITEADDGEYQCIATNIEGTVKHTYTVTVEAAPYWIKKPLSGIYGPGENVGLDCVAEGTPKPQIIWKINGYPIKDIDPDKKRTVKEKSLILYSVAPGDTAVYQCEATNKHGTILSNAYVYVIKLPPQILTPDAKTYVVAEEMTVNLDCEAFGSPRPIISWRLEGNGEGHIMASAHYKILPNGSLQISNASIEDSGLYKCSANNTEDESSISATVIVRSKTVIIERPQDLKVKVGGRVQFNCIAKFDPEFDSQQIIWKWNGQKIMESPFDDKYEIDDNLLIVNNAETKDQGIYTCMAVTGLDYDEAKGSLVVMDRPEPPTKLELSDEQARSVTLSWSPSKDNNSPIKEYLIEFQDPFAPSVHHELKKVDGKTTVAKLDLAGFVEYYFRVVAVNEVGSSIPSSLTDPYKTDKAAPDRNPNGVKGEGTEPYNMVIQWKPIKNLEWNAPDFRYKVSWRQRKDMDHDWHHIYTGESHYTVTNTSVFTAYEIRVQSVNEMGEGPEPRTYIGYSGEDYPEKAPENIGIILLNGSEVKVTWMPVPPESIRGHLLGYKIRCQRKHHLPGEPHRKQIVVDVQGNKNHAIVSGLDPFTDYELDLRVFNKKGGGPVSEAKDFKSAEGVPGPPAFLHIESPSESVINLHWQPPAKPNGILLGYRLQYQQFNESTNGLLEDHLIEDGNLMNYTLPEMDPKSIYRFYLRALTSVGEGPPIVREGATVIEGALPTLENISTFAGKTYANVTWETREGYRNVEFQIHYLNKNVKEAMKILEKVNSTQSFLQIKDLEPGTMYRILFVVKNRTIDVPFWETEIQTNGPALSEIHGGFATQGWFIGLISAIVLLLLILLLICFIKRNKGGKYSVKDKEDAHVDSEARPMKDETFGEYRSLESDNEEKQYTGSQPSLNGDIKALGSDDSLADYGGSVDVQFNEDGSFIGQYSGKKEPNIIGGHDSSGATSPVNPNGIIPPPVMVALE</sequence>
<dbReference type="InterPro" id="IPR013151">
    <property type="entry name" value="Immunoglobulin_dom"/>
</dbReference>
<proteinExistence type="inferred from homology"/>
<keyword evidence="23" id="KW-1185">Reference proteome</keyword>
<evidence type="ECO:0000313" key="22">
    <source>
        <dbReference type="Ensembl" id="ENSECRP00000015595.1"/>
    </source>
</evidence>
<evidence type="ECO:0000256" key="15">
    <source>
        <dbReference type="ARBA" id="ARBA00060042"/>
    </source>
</evidence>
<feature type="compositionally biased region" description="Basic and acidic residues" evidence="18">
    <location>
        <begin position="1191"/>
        <end position="1202"/>
    </location>
</feature>
<comment type="subcellular location">
    <subcellularLocation>
        <location evidence="1">Cell membrane</location>
        <topology evidence="1">Single-pass type I membrane protein</topology>
    </subcellularLocation>
    <subcellularLocation>
        <location evidence="2">Cell projection</location>
        <location evidence="2">Growth cone</location>
    </subcellularLocation>
</comment>
<keyword evidence="10 19" id="KW-0472">Membrane</keyword>
<feature type="domain" description="Fibronectin type-III" evidence="21">
    <location>
        <begin position="933"/>
        <end position="1029"/>
    </location>
</feature>
<dbReference type="InterPro" id="IPR013098">
    <property type="entry name" value="Ig_I-set"/>
</dbReference>
<evidence type="ECO:0000256" key="8">
    <source>
        <dbReference type="ARBA" id="ARBA00022889"/>
    </source>
</evidence>
<dbReference type="InterPro" id="IPR036179">
    <property type="entry name" value="Ig-like_dom_sf"/>
</dbReference>
<dbReference type="FunFam" id="2.60.40.10:FF:000367">
    <property type="entry name" value="Neural cell adhesion molecule L1-like protein"/>
    <property type="match status" value="1"/>
</dbReference>
<evidence type="ECO:0000313" key="23">
    <source>
        <dbReference type="Proteomes" id="UP000694620"/>
    </source>
</evidence>
<reference evidence="22" key="3">
    <citation type="submission" date="2025-09" db="UniProtKB">
        <authorList>
            <consortium name="Ensembl"/>
        </authorList>
    </citation>
    <scope>IDENTIFICATION</scope>
</reference>
<evidence type="ECO:0000256" key="5">
    <source>
        <dbReference type="ARBA" id="ARBA00022692"/>
    </source>
</evidence>
<evidence type="ECO:0000256" key="11">
    <source>
        <dbReference type="ARBA" id="ARBA00023157"/>
    </source>
</evidence>
<dbReference type="GO" id="GO:0007420">
    <property type="term" value="P:brain development"/>
    <property type="evidence" value="ECO:0007669"/>
    <property type="project" value="TreeGrafter"/>
</dbReference>
<dbReference type="SMART" id="SM00409">
    <property type="entry name" value="IG"/>
    <property type="match status" value="6"/>
</dbReference>
<dbReference type="InterPro" id="IPR036116">
    <property type="entry name" value="FN3_sf"/>
</dbReference>
<feature type="transmembrane region" description="Helical" evidence="19">
    <location>
        <begin position="1137"/>
        <end position="1158"/>
    </location>
</feature>
<evidence type="ECO:0000256" key="7">
    <source>
        <dbReference type="ARBA" id="ARBA00022737"/>
    </source>
</evidence>
<keyword evidence="12" id="KW-0325">Glycoprotein</keyword>
<dbReference type="InterPro" id="IPR007110">
    <property type="entry name" value="Ig-like_dom"/>
</dbReference>
<evidence type="ECO:0000256" key="16">
    <source>
        <dbReference type="ARBA" id="ARBA00063896"/>
    </source>
</evidence>
<dbReference type="FunFam" id="2.60.40.10:FF:000028">
    <property type="entry name" value="Neuronal cell adhesion molecule"/>
    <property type="match status" value="1"/>
</dbReference>
<dbReference type="OrthoDB" id="6244967at2759"/>
<keyword evidence="4" id="KW-1003">Cell membrane</keyword>
<dbReference type="Pfam" id="PF07679">
    <property type="entry name" value="I-set"/>
    <property type="match status" value="3"/>
</dbReference>
<keyword evidence="7" id="KW-0677">Repeat</keyword>
<dbReference type="FunFam" id="2.60.40.10:FF:000038">
    <property type="entry name" value="Neuronal cell adhesion molecule"/>
    <property type="match status" value="1"/>
</dbReference>
<reference evidence="22" key="2">
    <citation type="submission" date="2025-08" db="UniProtKB">
        <authorList>
            <consortium name="Ensembl"/>
        </authorList>
    </citation>
    <scope>IDENTIFICATION</scope>
</reference>
<feature type="region of interest" description="Disordered" evidence="18">
    <location>
        <begin position="717"/>
        <end position="738"/>
    </location>
</feature>
<reference evidence="22" key="1">
    <citation type="submission" date="2021-06" db="EMBL/GenBank/DDBJ databases">
        <authorList>
            <consortium name="Wellcome Sanger Institute Data Sharing"/>
        </authorList>
    </citation>
    <scope>NUCLEOTIDE SEQUENCE [LARGE SCALE GENOMIC DNA]</scope>
</reference>
<feature type="domain" description="Ig-like" evidence="20">
    <location>
        <begin position="150"/>
        <end position="240"/>
    </location>
</feature>
<dbReference type="FunFam" id="2.60.40.10:FF:000005">
    <property type="entry name" value="Neuronal cell adhesion molecule"/>
    <property type="match status" value="1"/>
</dbReference>
<dbReference type="CDD" id="cd00063">
    <property type="entry name" value="FN3"/>
    <property type="match status" value="5"/>
</dbReference>
<dbReference type="PANTHER" id="PTHR44170:SF44">
    <property type="entry name" value="L1 CELL ADHESION MOLECULE"/>
    <property type="match status" value="1"/>
</dbReference>
<dbReference type="SUPFAM" id="SSF49265">
    <property type="entry name" value="Fibronectin type III"/>
    <property type="match status" value="3"/>
</dbReference>
<comment type="subunit">
    <text evidence="16">Interacts with SHTN1; the interaction occurs in axonal growth cones. Interacts with isoform 2 of BSG.</text>
</comment>
<dbReference type="SMART" id="SM00408">
    <property type="entry name" value="IGc2"/>
    <property type="match status" value="5"/>
</dbReference>
<dbReference type="InterPro" id="IPR026966">
    <property type="entry name" value="Neurofascin/L1/NrCAM_C"/>
</dbReference>
<dbReference type="Ensembl" id="ENSECRT00000015872.1">
    <property type="protein sequence ID" value="ENSECRP00000015595.1"/>
    <property type="gene ID" value="ENSECRG00000010406.1"/>
</dbReference>
<feature type="domain" description="Ig-like" evidence="20">
    <location>
        <begin position="48"/>
        <end position="143"/>
    </location>
</feature>
<keyword evidence="13" id="KW-0966">Cell projection</keyword>
<dbReference type="InterPro" id="IPR003961">
    <property type="entry name" value="FN3_dom"/>
</dbReference>
<feature type="domain" description="Ig-like" evidence="20">
    <location>
        <begin position="440"/>
        <end position="525"/>
    </location>
</feature>
<comment type="function">
    <text evidence="15">Neural cell adhesion molecule involved in the dynamics of cell adhesion and in the generation of transmembrane signals at tyrosine kinase receptors. During brain development, critical in multiple processes, including neuronal migration, axonal growth and fasciculation, and synaptogenesis. In the mature brain, plays a role in the dynamics of neuronal structure and function, including synaptic plasticity.</text>
</comment>
<dbReference type="GO" id="GO:0009986">
    <property type="term" value="C:cell surface"/>
    <property type="evidence" value="ECO:0007669"/>
    <property type="project" value="UniProtKB-ARBA"/>
</dbReference>
<dbReference type="GO" id="GO:0098632">
    <property type="term" value="F:cell-cell adhesion mediator activity"/>
    <property type="evidence" value="ECO:0007669"/>
    <property type="project" value="TreeGrafter"/>
</dbReference>
<feature type="domain" description="Fibronectin type-III" evidence="21">
    <location>
        <begin position="631"/>
        <end position="725"/>
    </location>
</feature>
<dbReference type="Pfam" id="PF00047">
    <property type="entry name" value="ig"/>
    <property type="match status" value="1"/>
</dbReference>
<dbReference type="InterPro" id="IPR003598">
    <property type="entry name" value="Ig_sub2"/>
</dbReference>
<dbReference type="PROSITE" id="PS51257">
    <property type="entry name" value="PROKAR_LIPOPROTEIN"/>
    <property type="match status" value="1"/>
</dbReference>
<dbReference type="GO" id="GO:0005886">
    <property type="term" value="C:plasma membrane"/>
    <property type="evidence" value="ECO:0007669"/>
    <property type="project" value="UniProtKB-SubCell"/>
</dbReference>
<dbReference type="InterPro" id="IPR013783">
    <property type="entry name" value="Ig-like_fold"/>
</dbReference>
<feature type="domain" description="Ig-like" evidence="20">
    <location>
        <begin position="347"/>
        <end position="434"/>
    </location>
</feature>
<organism evidence="22 23">
    <name type="scientific">Erpetoichthys calabaricus</name>
    <name type="common">Rope fish</name>
    <name type="synonym">Calamoichthys calabaricus</name>
    <dbReference type="NCBI Taxonomy" id="27687"/>
    <lineage>
        <taxon>Eukaryota</taxon>
        <taxon>Metazoa</taxon>
        <taxon>Chordata</taxon>
        <taxon>Craniata</taxon>
        <taxon>Vertebrata</taxon>
        <taxon>Euteleostomi</taxon>
        <taxon>Actinopterygii</taxon>
        <taxon>Polypteriformes</taxon>
        <taxon>Polypteridae</taxon>
        <taxon>Erpetoichthys</taxon>
    </lineage>
</organism>
<feature type="domain" description="Fibronectin type-III" evidence="21">
    <location>
        <begin position="727"/>
        <end position="824"/>
    </location>
</feature>
<dbReference type="Pfam" id="PF13882">
    <property type="entry name" value="Bravo_FIGEY"/>
    <property type="match status" value="1"/>
</dbReference>
<feature type="domain" description="Ig-like" evidence="20">
    <location>
        <begin position="254"/>
        <end position="342"/>
    </location>
</feature>
<name>A0A8C4SE34_ERPCA</name>
<protein>
    <recommendedName>
        <fullName evidence="17">Neural cell adhesion molecule L1</fullName>
    </recommendedName>
</protein>
<dbReference type="SMART" id="SM00060">
    <property type="entry name" value="FN3"/>
    <property type="match status" value="5"/>
</dbReference>
<evidence type="ECO:0000256" key="18">
    <source>
        <dbReference type="SAM" id="MobiDB-lite"/>
    </source>
</evidence>
<feature type="region of interest" description="Disordered" evidence="18">
    <location>
        <begin position="1254"/>
        <end position="1273"/>
    </location>
</feature>
<dbReference type="InterPro" id="IPR003599">
    <property type="entry name" value="Ig_sub"/>
</dbReference>
<evidence type="ECO:0000256" key="1">
    <source>
        <dbReference type="ARBA" id="ARBA00004251"/>
    </source>
</evidence>
<evidence type="ECO:0000256" key="4">
    <source>
        <dbReference type="ARBA" id="ARBA00022475"/>
    </source>
</evidence>
<evidence type="ECO:0000256" key="17">
    <source>
        <dbReference type="ARBA" id="ARBA00074488"/>
    </source>
</evidence>
<evidence type="ECO:0000256" key="13">
    <source>
        <dbReference type="ARBA" id="ARBA00023273"/>
    </source>
</evidence>
<dbReference type="Gene3D" id="2.60.40.10">
    <property type="entry name" value="Immunoglobulins"/>
    <property type="match status" value="10"/>
</dbReference>
<gene>
    <name evidence="22" type="primary">L1CAM</name>
    <name evidence="22" type="synonym">l1cama</name>
</gene>
<dbReference type="PROSITE" id="PS50853">
    <property type="entry name" value="FN3"/>
    <property type="match status" value="4"/>
</dbReference>
<keyword evidence="8" id="KW-0130">Cell adhesion</keyword>
<dbReference type="PROSITE" id="PS50835">
    <property type="entry name" value="IG_LIKE"/>
    <property type="match status" value="6"/>
</dbReference>
<evidence type="ECO:0000256" key="6">
    <source>
        <dbReference type="ARBA" id="ARBA00022729"/>
    </source>
</evidence>
<dbReference type="PANTHER" id="PTHR44170">
    <property type="entry name" value="PROTEIN SIDEKICK"/>
    <property type="match status" value="1"/>
</dbReference>
<evidence type="ECO:0000256" key="2">
    <source>
        <dbReference type="ARBA" id="ARBA00004624"/>
    </source>
</evidence>
<evidence type="ECO:0000256" key="14">
    <source>
        <dbReference type="ARBA" id="ARBA00023319"/>
    </source>
</evidence>
<dbReference type="GO" id="GO:0030426">
    <property type="term" value="C:growth cone"/>
    <property type="evidence" value="ECO:0007669"/>
    <property type="project" value="UniProtKB-SubCell"/>
</dbReference>
<dbReference type="AlphaFoldDB" id="A0A8C4SE34"/>
<dbReference type="FunFam" id="2.60.40.10:FF:000078">
    <property type="entry name" value="Neuronal cell adhesion molecule"/>
    <property type="match status" value="1"/>
</dbReference>
<keyword evidence="14" id="KW-0393">Immunoglobulin domain</keyword>
<dbReference type="GeneTree" id="ENSGT00940000157506"/>
<evidence type="ECO:0000256" key="9">
    <source>
        <dbReference type="ARBA" id="ARBA00022989"/>
    </source>
</evidence>
<keyword evidence="5 19" id="KW-0812">Transmembrane</keyword>
<keyword evidence="11" id="KW-1015">Disulfide bond</keyword>
<accession>A0A8C4SE34</accession>
<evidence type="ECO:0000256" key="10">
    <source>
        <dbReference type="ARBA" id="ARBA00023136"/>
    </source>
</evidence>
<feature type="region of interest" description="Disordered" evidence="18">
    <location>
        <begin position="1191"/>
        <end position="1214"/>
    </location>
</feature>
<feature type="domain" description="Fibronectin type-III" evidence="21">
    <location>
        <begin position="829"/>
        <end position="929"/>
    </location>
</feature>
<dbReference type="FunFam" id="2.60.40.10:FF:000057">
    <property type="entry name" value="neural cell adhesion molecule L1"/>
    <property type="match status" value="1"/>
</dbReference>
<keyword evidence="9 19" id="KW-1133">Transmembrane helix</keyword>
<evidence type="ECO:0000256" key="3">
    <source>
        <dbReference type="ARBA" id="ARBA00008588"/>
    </source>
</evidence>
<dbReference type="Pfam" id="PF13927">
    <property type="entry name" value="Ig_3"/>
    <property type="match status" value="2"/>
</dbReference>
<feature type="domain" description="Ig-like" evidence="20">
    <location>
        <begin position="532"/>
        <end position="624"/>
    </location>
</feature>
<dbReference type="Proteomes" id="UP000694620">
    <property type="component" value="Chromosome 11"/>
</dbReference>
<evidence type="ECO:0000256" key="12">
    <source>
        <dbReference type="ARBA" id="ARBA00023180"/>
    </source>
</evidence>
<dbReference type="SUPFAM" id="SSF48726">
    <property type="entry name" value="Immunoglobulin"/>
    <property type="match status" value="6"/>
</dbReference>
<dbReference type="GO" id="GO:0007411">
    <property type="term" value="P:axon guidance"/>
    <property type="evidence" value="ECO:0007669"/>
    <property type="project" value="TreeGrafter"/>
</dbReference>
<keyword evidence="6" id="KW-0732">Signal</keyword>
<evidence type="ECO:0000259" key="20">
    <source>
        <dbReference type="PROSITE" id="PS50835"/>
    </source>
</evidence>
<dbReference type="FunFam" id="2.60.40.10:FF:000032">
    <property type="entry name" value="palladin isoform X1"/>
    <property type="match status" value="1"/>
</dbReference>
<comment type="similarity">
    <text evidence="3">Belongs to the immunoglobulin superfamily. L1/neurofascin/NgCAM family.</text>
</comment>